<accession>A0A5M6DMV4</accession>
<dbReference type="Proteomes" id="UP000323426">
    <property type="component" value="Unassembled WGS sequence"/>
</dbReference>
<comment type="caution">
    <text evidence="1">The sequence shown here is derived from an EMBL/GenBank/DDBJ whole genome shotgun (WGS) entry which is preliminary data.</text>
</comment>
<evidence type="ECO:0000313" key="2">
    <source>
        <dbReference type="Proteomes" id="UP000323426"/>
    </source>
</evidence>
<organism evidence="1 2">
    <name type="scientific">Adhaeribacter rhizoryzae</name>
    <dbReference type="NCBI Taxonomy" id="2607907"/>
    <lineage>
        <taxon>Bacteria</taxon>
        <taxon>Pseudomonadati</taxon>
        <taxon>Bacteroidota</taxon>
        <taxon>Cytophagia</taxon>
        <taxon>Cytophagales</taxon>
        <taxon>Hymenobacteraceae</taxon>
        <taxon>Adhaeribacter</taxon>
    </lineage>
</organism>
<dbReference type="RefSeq" id="WP_150087178.1">
    <property type="nucleotide sequence ID" value="NZ_VWSF01000002.1"/>
</dbReference>
<gene>
    <name evidence="1" type="ORF">F0145_04890</name>
</gene>
<dbReference type="EMBL" id="VWSF01000002">
    <property type="protein sequence ID" value="KAA5548851.1"/>
    <property type="molecule type" value="Genomic_DNA"/>
</dbReference>
<evidence type="ECO:0000313" key="1">
    <source>
        <dbReference type="EMBL" id="KAA5548851.1"/>
    </source>
</evidence>
<reference evidence="1 2" key="1">
    <citation type="submission" date="2019-09" db="EMBL/GenBank/DDBJ databases">
        <title>Genome sequence and assembly of Adhaeribacter sp.</title>
        <authorList>
            <person name="Chhetri G."/>
        </authorList>
    </citation>
    <scope>NUCLEOTIDE SEQUENCE [LARGE SCALE GENOMIC DNA]</scope>
    <source>
        <strain evidence="1 2">DK36</strain>
    </source>
</reference>
<protein>
    <submittedName>
        <fullName evidence="1">Uncharacterized protein</fullName>
    </submittedName>
</protein>
<proteinExistence type="predicted"/>
<name>A0A5M6DMV4_9BACT</name>
<sequence>MTPREQNKEYSPVRILTPEQDALLDLYIKKLDDYFEELKAAENIQVEIETLHLKRILTK</sequence>
<dbReference type="AlphaFoldDB" id="A0A5M6DMV4"/>
<keyword evidence="2" id="KW-1185">Reference proteome</keyword>